<reference evidence="2" key="1">
    <citation type="submission" date="2021-03" db="EMBL/GenBank/DDBJ databases">
        <title>Draft genome sequence of rust myrtle Austropuccinia psidii MF-1, a brazilian biotype.</title>
        <authorList>
            <person name="Quecine M.C."/>
            <person name="Pachon D.M.R."/>
            <person name="Bonatelli M.L."/>
            <person name="Correr F.H."/>
            <person name="Franceschini L.M."/>
            <person name="Leite T.F."/>
            <person name="Margarido G.R.A."/>
            <person name="Almeida C.A."/>
            <person name="Ferrarezi J.A."/>
            <person name="Labate C.A."/>
        </authorList>
    </citation>
    <scope>NUCLEOTIDE SEQUENCE</scope>
    <source>
        <strain evidence="2">MF-1</strain>
    </source>
</reference>
<dbReference type="GO" id="GO:0071013">
    <property type="term" value="C:catalytic step 2 spliceosome"/>
    <property type="evidence" value="ECO:0007669"/>
    <property type="project" value="TreeGrafter"/>
</dbReference>
<name>A0A9Q3JW59_9BASI</name>
<dbReference type="SUPFAM" id="SSF52540">
    <property type="entry name" value="P-loop containing nucleoside triphosphate hydrolases"/>
    <property type="match status" value="1"/>
</dbReference>
<sequence length="113" mass="13292">MKELEEDTVPHHQRTNLVIVVLILKALGMNDLIRIDCLDPPPGYTLVWLLDLLYALGAHNDRRELIKYGRRMAECPMDPMWRWKSINALKKCVPLYQYFMLIGGFPFQFTSHF</sequence>
<evidence type="ECO:0000313" key="2">
    <source>
        <dbReference type="EMBL" id="MBW0569171.1"/>
    </source>
</evidence>
<dbReference type="Proteomes" id="UP000765509">
    <property type="component" value="Unassembled WGS sequence"/>
</dbReference>
<dbReference type="GO" id="GO:0003724">
    <property type="term" value="F:RNA helicase activity"/>
    <property type="evidence" value="ECO:0007669"/>
    <property type="project" value="UniProtKB-EC"/>
</dbReference>
<dbReference type="GO" id="GO:0003723">
    <property type="term" value="F:RNA binding"/>
    <property type="evidence" value="ECO:0007669"/>
    <property type="project" value="TreeGrafter"/>
</dbReference>
<dbReference type="InterPro" id="IPR042035">
    <property type="entry name" value="DEAH_win-hel_dom"/>
</dbReference>
<gene>
    <name evidence="2" type="ORF">O181_108886</name>
</gene>
<dbReference type="OrthoDB" id="2501517at2759"/>
<dbReference type="PANTHER" id="PTHR18934:SF83">
    <property type="entry name" value="PRE-MRNA-SPLICING FACTOR ATP-DEPENDENT RNA HELICASE DHX16"/>
    <property type="match status" value="1"/>
</dbReference>
<organism evidence="2 3">
    <name type="scientific">Austropuccinia psidii MF-1</name>
    <dbReference type="NCBI Taxonomy" id="1389203"/>
    <lineage>
        <taxon>Eukaryota</taxon>
        <taxon>Fungi</taxon>
        <taxon>Dikarya</taxon>
        <taxon>Basidiomycota</taxon>
        <taxon>Pucciniomycotina</taxon>
        <taxon>Pucciniomycetes</taxon>
        <taxon>Pucciniales</taxon>
        <taxon>Sphaerophragmiaceae</taxon>
        <taxon>Austropuccinia</taxon>
    </lineage>
</organism>
<proteinExistence type="predicted"/>
<comment type="catalytic activity">
    <reaction evidence="1">
        <text>ATP + H2O = ADP + phosphate + H(+)</text>
        <dbReference type="Rhea" id="RHEA:13065"/>
        <dbReference type="ChEBI" id="CHEBI:15377"/>
        <dbReference type="ChEBI" id="CHEBI:15378"/>
        <dbReference type="ChEBI" id="CHEBI:30616"/>
        <dbReference type="ChEBI" id="CHEBI:43474"/>
        <dbReference type="ChEBI" id="CHEBI:456216"/>
        <dbReference type="EC" id="3.6.4.13"/>
    </reaction>
</comment>
<protein>
    <submittedName>
        <fullName evidence="2">Uncharacterized protein</fullName>
    </submittedName>
</protein>
<dbReference type="PANTHER" id="PTHR18934">
    <property type="entry name" value="ATP-DEPENDENT RNA HELICASE"/>
    <property type="match status" value="1"/>
</dbReference>
<accession>A0A9Q3JW59</accession>
<evidence type="ECO:0000256" key="1">
    <source>
        <dbReference type="ARBA" id="ARBA00047984"/>
    </source>
</evidence>
<dbReference type="EMBL" id="AVOT02083919">
    <property type="protein sequence ID" value="MBW0569171.1"/>
    <property type="molecule type" value="Genomic_DNA"/>
</dbReference>
<comment type="caution">
    <text evidence="2">The sequence shown here is derived from an EMBL/GenBank/DDBJ whole genome shotgun (WGS) entry which is preliminary data.</text>
</comment>
<dbReference type="Gene3D" id="1.10.10.2130">
    <property type="entry name" value="DEAH helicase family, winged-helix domain"/>
    <property type="match status" value="1"/>
</dbReference>
<dbReference type="AlphaFoldDB" id="A0A9Q3JW59"/>
<keyword evidence="3" id="KW-1185">Reference proteome</keyword>
<evidence type="ECO:0000313" key="3">
    <source>
        <dbReference type="Proteomes" id="UP000765509"/>
    </source>
</evidence>
<dbReference type="InterPro" id="IPR027417">
    <property type="entry name" value="P-loop_NTPase"/>
</dbReference>